<dbReference type="PANTHER" id="PTHR33258:SF1">
    <property type="entry name" value="TRANSPOSASE INSL FOR INSERTION SEQUENCE ELEMENT IS186A-RELATED"/>
    <property type="match status" value="1"/>
</dbReference>
<feature type="domain" description="Transposase IS4-like" evidence="5">
    <location>
        <begin position="109"/>
        <end position="357"/>
    </location>
</feature>
<dbReference type="InterPro" id="IPR047952">
    <property type="entry name" value="Transpos_IS4"/>
</dbReference>
<proteinExistence type="inferred from homology"/>
<dbReference type="InterPro" id="IPR012337">
    <property type="entry name" value="RNaseH-like_sf"/>
</dbReference>
<dbReference type="NCBIfam" id="NF033592">
    <property type="entry name" value="transpos_IS4_1"/>
    <property type="match status" value="1"/>
</dbReference>
<keyword evidence="4" id="KW-0233">DNA recombination</keyword>
<comment type="caution">
    <text evidence="6">The sequence shown here is derived from an EMBL/GenBank/DDBJ whole genome shotgun (WGS) entry which is preliminary data.</text>
</comment>
<dbReference type="Gene3D" id="3.90.350.10">
    <property type="entry name" value="Transposase Inhibitor Protein From Tn5, Chain A, domain 1"/>
    <property type="match status" value="1"/>
</dbReference>
<gene>
    <name evidence="6" type="ORF">H9980_10875</name>
</gene>
<evidence type="ECO:0000256" key="4">
    <source>
        <dbReference type="ARBA" id="ARBA00023172"/>
    </source>
</evidence>
<accession>A0A9D2BNY7</accession>
<name>A0A9D2BNY7_9FIRM</name>
<organism evidence="6 7">
    <name type="scientific">Candidatus Erysipelatoclostridium merdavium</name>
    <dbReference type="NCBI Taxonomy" id="2838566"/>
    <lineage>
        <taxon>Bacteria</taxon>
        <taxon>Bacillati</taxon>
        <taxon>Bacillota</taxon>
        <taxon>Erysipelotrichia</taxon>
        <taxon>Erysipelotrichales</taxon>
        <taxon>Erysipelotrichales incertae sedis</taxon>
    </lineage>
</organism>
<evidence type="ECO:0000313" key="7">
    <source>
        <dbReference type="Proteomes" id="UP000886724"/>
    </source>
</evidence>
<dbReference type="Proteomes" id="UP000886724">
    <property type="component" value="Unassembled WGS sequence"/>
</dbReference>
<dbReference type="GO" id="GO:0003677">
    <property type="term" value="F:DNA binding"/>
    <property type="evidence" value="ECO:0007669"/>
    <property type="project" value="UniProtKB-KW"/>
</dbReference>
<evidence type="ECO:0000259" key="5">
    <source>
        <dbReference type="Pfam" id="PF01609"/>
    </source>
</evidence>
<sequence>MNSYKHLKNVLFHIINNLSNVCSIFCVNPDTDFTRNRKLDFKTIMKIILCMGASSIKDELFKFNDFSIDTPSASAFVQARSKIKPEAFKTLFDAFNKKTFKIKLFHGYRLLAVDGCELPIDNTIFDDETTELRHGTLAKAYSAFHLNASYDLLELTYDDIIIQGEAKKDENDAFYQLVDRYDGHKAIFIADRGYESYNGFEHVVRSGNKYLIRVKDIGSQTSITRSLGPFPEGEFDIDVFRMLTLKQTKTTKACPEIYKIVTKSTRFDFMSKDDPWYEFNCRVVRFKITENTYETVITNLSREEFSMEEIREIYNMRWGEETSFRELKYAIGLNALHAKKRKLIQQEIYARMTMYNFCQRIVQEIKIPKKDKLKYTYQINFTRAVHIIREFLRKKGGKNPPVENLIAKEILPIRPGRKYKRHVKPKTAVFFNYRYN</sequence>
<dbReference type="InterPro" id="IPR002559">
    <property type="entry name" value="Transposase_11"/>
</dbReference>
<dbReference type="EMBL" id="DXET01000242">
    <property type="protein sequence ID" value="HIX82452.1"/>
    <property type="molecule type" value="Genomic_DNA"/>
</dbReference>
<evidence type="ECO:0000256" key="2">
    <source>
        <dbReference type="ARBA" id="ARBA00022578"/>
    </source>
</evidence>
<evidence type="ECO:0000313" key="6">
    <source>
        <dbReference type="EMBL" id="HIX82452.1"/>
    </source>
</evidence>
<reference evidence="6" key="2">
    <citation type="submission" date="2021-04" db="EMBL/GenBank/DDBJ databases">
        <authorList>
            <person name="Gilroy R."/>
        </authorList>
    </citation>
    <scope>NUCLEOTIDE SEQUENCE</scope>
    <source>
        <strain evidence="6">ChiGjej1B1-14440</strain>
    </source>
</reference>
<evidence type="ECO:0000256" key="3">
    <source>
        <dbReference type="ARBA" id="ARBA00023125"/>
    </source>
</evidence>
<keyword evidence="2" id="KW-0815">Transposition</keyword>
<comment type="similarity">
    <text evidence="1">Belongs to the transposase 11 family.</text>
</comment>
<evidence type="ECO:0000256" key="1">
    <source>
        <dbReference type="ARBA" id="ARBA00010075"/>
    </source>
</evidence>
<dbReference type="Pfam" id="PF01609">
    <property type="entry name" value="DDE_Tnp_1"/>
    <property type="match status" value="1"/>
</dbReference>
<dbReference type="GO" id="GO:0004803">
    <property type="term" value="F:transposase activity"/>
    <property type="evidence" value="ECO:0007669"/>
    <property type="project" value="InterPro"/>
</dbReference>
<dbReference type="AlphaFoldDB" id="A0A9D2BNY7"/>
<reference evidence="6" key="1">
    <citation type="journal article" date="2021" name="PeerJ">
        <title>Extensive microbial diversity within the chicken gut microbiome revealed by metagenomics and culture.</title>
        <authorList>
            <person name="Gilroy R."/>
            <person name="Ravi A."/>
            <person name="Getino M."/>
            <person name="Pursley I."/>
            <person name="Horton D.L."/>
            <person name="Alikhan N.F."/>
            <person name="Baker D."/>
            <person name="Gharbi K."/>
            <person name="Hall N."/>
            <person name="Watson M."/>
            <person name="Adriaenssens E.M."/>
            <person name="Foster-Nyarko E."/>
            <person name="Jarju S."/>
            <person name="Secka A."/>
            <person name="Antonio M."/>
            <person name="Oren A."/>
            <person name="Chaudhuri R.R."/>
            <person name="La Ragione R."/>
            <person name="Hildebrand F."/>
            <person name="Pallen M.J."/>
        </authorList>
    </citation>
    <scope>NUCLEOTIDE SEQUENCE</scope>
    <source>
        <strain evidence="6">ChiGjej1B1-14440</strain>
    </source>
</reference>
<keyword evidence="3" id="KW-0238">DNA-binding</keyword>
<dbReference type="PANTHER" id="PTHR33258">
    <property type="entry name" value="TRANSPOSASE INSL FOR INSERTION SEQUENCE ELEMENT IS186A-RELATED"/>
    <property type="match status" value="1"/>
</dbReference>
<dbReference type="GO" id="GO:0006313">
    <property type="term" value="P:DNA transposition"/>
    <property type="evidence" value="ECO:0007669"/>
    <property type="project" value="InterPro"/>
</dbReference>
<dbReference type="SUPFAM" id="SSF53098">
    <property type="entry name" value="Ribonuclease H-like"/>
    <property type="match status" value="1"/>
</dbReference>
<protein>
    <submittedName>
        <fullName evidence="6">IS4 family transposase</fullName>
    </submittedName>
</protein>